<dbReference type="PROSITE" id="PS51352">
    <property type="entry name" value="THIOREDOXIN_2"/>
    <property type="match status" value="1"/>
</dbReference>
<comment type="caution">
    <text evidence="4">The sequence shown here is derived from an EMBL/GenBank/DDBJ whole genome shotgun (WGS) entry which is preliminary data.</text>
</comment>
<evidence type="ECO:0000313" key="3">
    <source>
        <dbReference type="EMBL" id="KAB7514171.1"/>
    </source>
</evidence>
<accession>A0A5N5U8L8</accession>
<organism evidence="4 5">
    <name type="scientific">Halosegnis rubeus</name>
    <dbReference type="NCBI Taxonomy" id="2212850"/>
    <lineage>
        <taxon>Archaea</taxon>
        <taxon>Methanobacteriati</taxon>
        <taxon>Methanobacteriota</taxon>
        <taxon>Stenosarchaea group</taxon>
        <taxon>Halobacteria</taxon>
        <taxon>Halobacteriales</taxon>
        <taxon>Natronomonadaceae</taxon>
        <taxon>Halosegnis</taxon>
    </lineage>
</organism>
<evidence type="ECO:0000313" key="2">
    <source>
        <dbReference type="EMBL" id="KAB7513770.1"/>
    </source>
</evidence>
<dbReference type="EMBL" id="QKKZ01000003">
    <property type="protein sequence ID" value="KAB7513770.1"/>
    <property type="molecule type" value="Genomic_DNA"/>
</dbReference>
<evidence type="ECO:0000313" key="5">
    <source>
        <dbReference type="Proteomes" id="UP000326207"/>
    </source>
</evidence>
<sequence>MQLETMRPNPTWDAASYESAVETFAQLDDPTIHVWGGDWCKDCRSQLPDFGAALEAAGIPDEQIHHHPVEKNDDGSKSGELVEEYGIELIPTVVVELDGEERARFVEEENAPIVVYLAEQFA</sequence>
<evidence type="ECO:0000313" key="4">
    <source>
        <dbReference type="EMBL" id="KAB7518979.1"/>
    </source>
</evidence>
<dbReference type="CDD" id="cd02947">
    <property type="entry name" value="TRX_family"/>
    <property type="match status" value="1"/>
</dbReference>
<evidence type="ECO:0000313" key="7">
    <source>
        <dbReference type="Proteomes" id="UP000326865"/>
    </source>
</evidence>
<keyword evidence="7" id="KW-1185">Reference proteome</keyword>
<dbReference type="RefSeq" id="WP_152120508.1">
    <property type="nucleotide sequence ID" value="NZ_QJOW01000004.1"/>
</dbReference>
<dbReference type="AlphaFoldDB" id="A0A5N5UJP1"/>
<dbReference type="Gene3D" id="3.40.30.10">
    <property type="entry name" value="Glutaredoxin"/>
    <property type="match status" value="1"/>
</dbReference>
<accession>A0A5N5U572</accession>
<evidence type="ECO:0000313" key="6">
    <source>
        <dbReference type="Proteomes" id="UP000326302"/>
    </source>
</evidence>
<gene>
    <name evidence="2" type="ORF">DM867_08135</name>
    <name evidence="3" type="ORF">DMP03_09790</name>
    <name evidence="4" type="ORF">DP108_07470</name>
</gene>
<feature type="domain" description="Thioredoxin" evidence="1">
    <location>
        <begin position="3"/>
        <end position="122"/>
    </location>
</feature>
<dbReference type="SUPFAM" id="SSF52833">
    <property type="entry name" value="Thioredoxin-like"/>
    <property type="match status" value="1"/>
</dbReference>
<protein>
    <submittedName>
        <fullName evidence="4">Thioredoxin</fullName>
    </submittedName>
</protein>
<dbReference type="InterPro" id="IPR013766">
    <property type="entry name" value="Thioredoxin_domain"/>
</dbReference>
<dbReference type="OrthoDB" id="195058at2157"/>
<dbReference type="InterPro" id="IPR036249">
    <property type="entry name" value="Thioredoxin-like_sf"/>
</dbReference>
<dbReference type="Proteomes" id="UP000326302">
    <property type="component" value="Unassembled WGS sequence"/>
</dbReference>
<dbReference type="EMBL" id="QMDY01000003">
    <property type="protein sequence ID" value="KAB7518979.1"/>
    <property type="molecule type" value="Genomic_DNA"/>
</dbReference>
<evidence type="ECO:0000259" key="1">
    <source>
        <dbReference type="PROSITE" id="PS51352"/>
    </source>
</evidence>
<accession>A0A5N5UJP1</accession>
<dbReference type="EMBL" id="QJOW01000004">
    <property type="protein sequence ID" value="KAB7514171.1"/>
    <property type="molecule type" value="Genomic_DNA"/>
</dbReference>
<proteinExistence type="predicted"/>
<dbReference type="Proteomes" id="UP000326865">
    <property type="component" value="Unassembled WGS sequence"/>
</dbReference>
<dbReference type="Proteomes" id="UP000326207">
    <property type="component" value="Unassembled WGS sequence"/>
</dbReference>
<name>A0A5N5UJP1_9EURY</name>
<reference evidence="5 6" key="1">
    <citation type="submission" date="2019-10" db="EMBL/GenBank/DDBJ databases">
        <title>Unraveling microbial dark matter from salterns through culturing: the case of the genus Halosegnis.</title>
        <authorList>
            <person name="Duran-Viseras A."/>
            <person name="Andrei A.-S."/>
            <person name="Vera-Gargallo B."/>
            <person name="Ghai R."/>
            <person name="Sanchez-Porro C."/>
            <person name="Ventosa A."/>
        </authorList>
    </citation>
    <scope>NUCLEOTIDE SEQUENCE [LARGE SCALE GENOMIC DNA]</scope>
    <source>
        <strain evidence="3 6">F17-44</strain>
        <strain evidence="2 7">F18-79</strain>
        <strain evidence="4 5">F19-13</strain>
    </source>
</reference>